<dbReference type="Proteomes" id="UP000076858">
    <property type="component" value="Unassembled WGS sequence"/>
</dbReference>
<dbReference type="AlphaFoldDB" id="A0A164K8K5"/>
<keyword evidence="2" id="KW-1185">Reference proteome</keyword>
<protein>
    <submittedName>
        <fullName evidence="1">Uncharacterized protein</fullName>
    </submittedName>
</protein>
<dbReference type="EMBL" id="LRGB01003372">
    <property type="protein sequence ID" value="KZS03049.1"/>
    <property type="molecule type" value="Genomic_DNA"/>
</dbReference>
<reference evidence="1 2" key="1">
    <citation type="submission" date="2016-03" db="EMBL/GenBank/DDBJ databases">
        <title>EvidentialGene: Evidence-directed Construction of Genes on Genomes.</title>
        <authorList>
            <person name="Gilbert D.G."/>
            <person name="Choi J.-H."/>
            <person name="Mockaitis K."/>
            <person name="Colbourne J."/>
            <person name="Pfrender M."/>
        </authorList>
    </citation>
    <scope>NUCLEOTIDE SEQUENCE [LARGE SCALE GENOMIC DNA]</scope>
    <source>
        <strain evidence="1 2">Xinb3</strain>
        <tissue evidence="1">Complete organism</tissue>
    </source>
</reference>
<evidence type="ECO:0000313" key="1">
    <source>
        <dbReference type="EMBL" id="KZS03049.1"/>
    </source>
</evidence>
<comment type="caution">
    <text evidence="1">The sequence shown here is derived from an EMBL/GenBank/DDBJ whole genome shotgun (WGS) entry which is preliminary data.</text>
</comment>
<name>A0A164K8K5_9CRUS</name>
<accession>A0A164K8K5</accession>
<organism evidence="1 2">
    <name type="scientific">Daphnia magna</name>
    <dbReference type="NCBI Taxonomy" id="35525"/>
    <lineage>
        <taxon>Eukaryota</taxon>
        <taxon>Metazoa</taxon>
        <taxon>Ecdysozoa</taxon>
        <taxon>Arthropoda</taxon>
        <taxon>Crustacea</taxon>
        <taxon>Branchiopoda</taxon>
        <taxon>Diplostraca</taxon>
        <taxon>Cladocera</taxon>
        <taxon>Anomopoda</taxon>
        <taxon>Daphniidae</taxon>
        <taxon>Daphnia</taxon>
    </lineage>
</organism>
<gene>
    <name evidence="1" type="ORF">APZ42_034319</name>
</gene>
<evidence type="ECO:0000313" key="2">
    <source>
        <dbReference type="Proteomes" id="UP000076858"/>
    </source>
</evidence>
<sequence>MTNGKQDGREPTCCSFYPRRLFRLSVRRSSKEFLTNVSILLLPVYTYARTRETEGMYRKRVGENGCLGFVASGNTTRRAEIWDSLIFSPTATTNSFCLAAGPLNRGPIEPIEIWCRR</sequence>
<proteinExistence type="predicted"/>